<keyword evidence="3" id="KW-1185">Reference proteome</keyword>
<dbReference type="EMBL" id="CP015058">
    <property type="protein sequence ID" value="QGN16646.1"/>
    <property type="molecule type" value="Genomic_DNA"/>
</dbReference>
<organism evidence="2 3">
    <name type="scientific">Kluyveromyces marxianus</name>
    <name type="common">Yeast</name>
    <name type="synonym">Candida kefyr</name>
    <dbReference type="NCBI Taxonomy" id="4911"/>
    <lineage>
        <taxon>Eukaryota</taxon>
        <taxon>Fungi</taxon>
        <taxon>Dikarya</taxon>
        <taxon>Ascomycota</taxon>
        <taxon>Saccharomycotina</taxon>
        <taxon>Saccharomycetes</taxon>
        <taxon>Saccharomycetales</taxon>
        <taxon>Saccharomycetaceae</taxon>
        <taxon>Kluyveromyces</taxon>
    </lineage>
</organism>
<dbReference type="Gene3D" id="1.20.1280.50">
    <property type="match status" value="1"/>
</dbReference>
<feature type="domain" description="F-box" evidence="1">
    <location>
        <begin position="1"/>
        <end position="48"/>
    </location>
</feature>
<proteinExistence type="predicted"/>
<dbReference type="Proteomes" id="UP000422736">
    <property type="component" value="Chromosome 5"/>
</dbReference>
<evidence type="ECO:0000259" key="1">
    <source>
        <dbReference type="PROSITE" id="PS50181"/>
    </source>
</evidence>
<protein>
    <submittedName>
        <fullName evidence="2">F-box domain</fullName>
    </submittedName>
</protein>
<accession>A0ABX6EWS2</accession>
<dbReference type="SUPFAM" id="SSF81383">
    <property type="entry name" value="F-box domain"/>
    <property type="match status" value="1"/>
</dbReference>
<dbReference type="InterPro" id="IPR036047">
    <property type="entry name" value="F-box-like_dom_sf"/>
</dbReference>
<dbReference type="PROSITE" id="PS50181">
    <property type="entry name" value="FBOX"/>
    <property type="match status" value="1"/>
</dbReference>
<dbReference type="Pfam" id="PF12937">
    <property type="entry name" value="F-box-like"/>
    <property type="match status" value="1"/>
</dbReference>
<dbReference type="InterPro" id="IPR001810">
    <property type="entry name" value="F-box_dom"/>
</dbReference>
<sequence>MPQLLDLPEELLFRIAVLLPAQDLISFASTSSQLRASLRANRELWLTKCTEEWFTTENAYESCIYDLIKPKDESKITDYMSYFTKRKQIERRASQDIAHMAEIGFSRHYWELFFEHSMEYEIVPYLAAIDSKFPITRLDAKDKICGSLLTTMRHNLVFKAMEKYSESYNHMESFETKLLLPLSAMDTSFFNAISYRTSFYNKCHATMKKRIKNLEKVKSVSPTIIIKHSISVLESVLRQNFRAKESHHHGIEEFLLPRVYCGEANPNELLFICILQEFSRQLGIKVKVANGALVISDSLSPQGVIYLILQKKSNFQYEYQFLTQTTFKQLLNNMNAVQGAAMAIDFETATKEMTGRDVYTEFFIGISQFEEASIIKNNELCQDLKLLEKAYPVTKCGIEVDEISYFGTFRKLLQFHGTRNFQPHNFEVIQLKFKRSILRWYPMDLSIKFKIIETETAKSTFLSTQLREYLTEPHAIPLIYSDIIGRFIDRNEEGYPGLILNYDRRNDRDAFEVLGKNGKKYTLFANVSTLTFIEYSVDDPLYHEFLTLNKRQRLDYLFTQKVNPENKVILIPSRNAYL</sequence>
<gene>
    <name evidence="2" type="ORF">FIM1_3365</name>
</gene>
<reference evidence="2 3" key="2">
    <citation type="submission" date="2019-11" db="EMBL/GenBank/DDBJ databases">
        <authorList>
            <person name="Lu H."/>
        </authorList>
    </citation>
    <scope>NUCLEOTIDE SEQUENCE [LARGE SCALE GENOMIC DNA]</scope>
    <source>
        <strain evidence="2 3">FIM1</strain>
    </source>
</reference>
<reference evidence="2 3" key="1">
    <citation type="submission" date="2016-03" db="EMBL/GenBank/DDBJ databases">
        <title>How can Kluyveromyces marxianus grow so fast - potential evolutionary course in Saccharomyces Complex revealed by comparative genomics.</title>
        <authorList>
            <person name="Mo W."/>
            <person name="Lu W."/>
            <person name="Yang X."/>
            <person name="Qi J."/>
            <person name="Lv H."/>
        </authorList>
    </citation>
    <scope>NUCLEOTIDE SEQUENCE [LARGE SCALE GENOMIC DNA]</scope>
    <source>
        <strain evidence="2 3">FIM1</strain>
    </source>
</reference>
<evidence type="ECO:0000313" key="2">
    <source>
        <dbReference type="EMBL" id="QGN16646.1"/>
    </source>
</evidence>
<name>A0ABX6EWS2_KLUMA</name>
<evidence type="ECO:0000313" key="3">
    <source>
        <dbReference type="Proteomes" id="UP000422736"/>
    </source>
</evidence>